<dbReference type="SMART" id="SM00829">
    <property type="entry name" value="PKS_ER"/>
    <property type="match status" value="1"/>
</dbReference>
<evidence type="ECO:0000313" key="4">
    <source>
        <dbReference type="EMBL" id="MFD1432782.1"/>
    </source>
</evidence>
<dbReference type="PANTHER" id="PTHR48106:SF18">
    <property type="entry name" value="QUINONE OXIDOREDUCTASE PIG3"/>
    <property type="match status" value="1"/>
</dbReference>
<gene>
    <name evidence="4" type="ORF">ACFQ47_08880</name>
</gene>
<evidence type="ECO:0000256" key="2">
    <source>
        <dbReference type="ARBA" id="ARBA00023002"/>
    </source>
</evidence>
<organism evidence="4 5">
    <name type="scientific">Lacticaseibacillus yichunensis</name>
    <dbReference type="NCBI Taxonomy" id="2486015"/>
    <lineage>
        <taxon>Bacteria</taxon>
        <taxon>Bacillati</taxon>
        <taxon>Bacillota</taxon>
        <taxon>Bacilli</taxon>
        <taxon>Lactobacillales</taxon>
        <taxon>Lactobacillaceae</taxon>
        <taxon>Lacticaseibacillus</taxon>
    </lineage>
</organism>
<keyword evidence="2" id="KW-0560">Oxidoreductase</keyword>
<dbReference type="Pfam" id="PF08240">
    <property type="entry name" value="ADH_N"/>
    <property type="match status" value="1"/>
</dbReference>
<dbReference type="Pfam" id="PF13602">
    <property type="entry name" value="ADH_zinc_N_2"/>
    <property type="match status" value="1"/>
</dbReference>
<sequence length="316" mass="33596">MKAIVITNAGGPEALQLKDVPTPTVKPGWSLVQIKGFGINRSEFFTRNGWSPSVIFPRILGIEGVGLIAATSDPAHLPIGQKVISLMGGMGRDFDGSYAEYALLPNKQLYPVQTNLPWPELAAIPETFFTAYGSLLNMKITQAKTLLVRAATSGVGVAALKLAKAMNPGIVVTGSTRKPEKLARLREVGFDDAILETAGQLATDGHFDAILELVGPKTLMNSLPLLTVGGICCMTGELGGEWTVPDFEVFSIPSGAYLTNFSSNSANAENVQAMLDVIATHHIDTTPTKVFDLAHTGEAQAFLDSQESFGKVVVLP</sequence>
<keyword evidence="1" id="KW-0521">NADP</keyword>
<accession>A0ABW4CR75</accession>
<dbReference type="InterPro" id="IPR013154">
    <property type="entry name" value="ADH-like_N"/>
</dbReference>
<evidence type="ECO:0000313" key="5">
    <source>
        <dbReference type="Proteomes" id="UP001597192"/>
    </source>
</evidence>
<reference evidence="5" key="1">
    <citation type="journal article" date="2019" name="Int. J. Syst. Evol. Microbiol.">
        <title>The Global Catalogue of Microorganisms (GCM) 10K type strain sequencing project: providing services to taxonomists for standard genome sequencing and annotation.</title>
        <authorList>
            <consortium name="The Broad Institute Genomics Platform"/>
            <consortium name="The Broad Institute Genome Sequencing Center for Infectious Disease"/>
            <person name="Wu L."/>
            <person name="Ma J."/>
        </authorList>
    </citation>
    <scope>NUCLEOTIDE SEQUENCE [LARGE SCALE GENOMIC DNA]</scope>
    <source>
        <strain evidence="5">CCM 8947</strain>
    </source>
</reference>
<dbReference type="InterPro" id="IPR011032">
    <property type="entry name" value="GroES-like_sf"/>
</dbReference>
<evidence type="ECO:0000259" key="3">
    <source>
        <dbReference type="SMART" id="SM00829"/>
    </source>
</evidence>
<comment type="caution">
    <text evidence="4">The sequence shown here is derived from an EMBL/GenBank/DDBJ whole genome shotgun (WGS) entry which is preliminary data.</text>
</comment>
<evidence type="ECO:0000256" key="1">
    <source>
        <dbReference type="ARBA" id="ARBA00022857"/>
    </source>
</evidence>
<dbReference type="Proteomes" id="UP001597192">
    <property type="component" value="Unassembled WGS sequence"/>
</dbReference>
<dbReference type="EMBL" id="JBHTOG010000044">
    <property type="protein sequence ID" value="MFD1432782.1"/>
    <property type="molecule type" value="Genomic_DNA"/>
</dbReference>
<protein>
    <submittedName>
        <fullName evidence="4">Zinc-binding dehydrogenase</fullName>
    </submittedName>
</protein>
<dbReference type="SUPFAM" id="SSF50129">
    <property type="entry name" value="GroES-like"/>
    <property type="match status" value="1"/>
</dbReference>
<dbReference type="InterPro" id="IPR020843">
    <property type="entry name" value="ER"/>
</dbReference>
<dbReference type="Gene3D" id="3.90.180.10">
    <property type="entry name" value="Medium-chain alcohol dehydrogenases, catalytic domain"/>
    <property type="match status" value="1"/>
</dbReference>
<dbReference type="SUPFAM" id="SSF51735">
    <property type="entry name" value="NAD(P)-binding Rossmann-fold domains"/>
    <property type="match status" value="1"/>
</dbReference>
<feature type="domain" description="Enoyl reductase (ER)" evidence="3">
    <location>
        <begin position="10"/>
        <end position="314"/>
    </location>
</feature>
<dbReference type="RefSeq" id="WP_125695849.1">
    <property type="nucleotide sequence ID" value="NZ_JBHTOG010000044.1"/>
</dbReference>
<proteinExistence type="predicted"/>
<dbReference type="InterPro" id="IPR036291">
    <property type="entry name" value="NAD(P)-bd_dom_sf"/>
</dbReference>
<dbReference type="PANTHER" id="PTHR48106">
    <property type="entry name" value="QUINONE OXIDOREDUCTASE PIG3-RELATED"/>
    <property type="match status" value="1"/>
</dbReference>
<keyword evidence="5" id="KW-1185">Reference proteome</keyword>
<name>A0ABW4CR75_9LACO</name>